<keyword evidence="4" id="KW-0812">Transmembrane</keyword>
<dbReference type="Gene3D" id="1.25.40.10">
    <property type="entry name" value="Tetratricopeptide repeat domain"/>
    <property type="match status" value="1"/>
</dbReference>
<dbReference type="InterPro" id="IPR011990">
    <property type="entry name" value="TPR-like_helical_dom_sf"/>
</dbReference>
<dbReference type="PANTHER" id="PTHR44943:SF8">
    <property type="entry name" value="TPR REPEAT-CONTAINING PROTEIN MJ0263"/>
    <property type="match status" value="1"/>
</dbReference>
<protein>
    <submittedName>
        <fullName evidence="5">Uncharacterized protein</fullName>
    </submittedName>
</protein>
<keyword evidence="4" id="KW-1133">Transmembrane helix</keyword>
<dbReference type="PROSITE" id="PS50005">
    <property type="entry name" value="TPR"/>
    <property type="match status" value="2"/>
</dbReference>
<dbReference type="Proteomes" id="UP000050509">
    <property type="component" value="Unassembled WGS sequence"/>
</dbReference>
<reference evidence="5 6" key="1">
    <citation type="submission" date="2015-09" db="EMBL/GenBank/DDBJ databases">
        <title>Draft genome sequence of Kouleothrix aurantiaca JCM 19913.</title>
        <authorList>
            <person name="Hemp J."/>
        </authorList>
    </citation>
    <scope>NUCLEOTIDE SEQUENCE [LARGE SCALE GENOMIC DNA]</scope>
    <source>
        <strain evidence="5 6">COM-B</strain>
    </source>
</reference>
<evidence type="ECO:0000256" key="2">
    <source>
        <dbReference type="ARBA" id="ARBA00022803"/>
    </source>
</evidence>
<feature type="repeat" description="TPR" evidence="3">
    <location>
        <begin position="337"/>
        <end position="370"/>
    </location>
</feature>
<dbReference type="InterPro" id="IPR051685">
    <property type="entry name" value="Ycf3/AcsC/BcsC/TPR_MFPF"/>
</dbReference>
<dbReference type="SUPFAM" id="SSF48452">
    <property type="entry name" value="TPR-like"/>
    <property type="match status" value="1"/>
</dbReference>
<keyword evidence="2 3" id="KW-0802">TPR repeat</keyword>
<dbReference type="AlphaFoldDB" id="A0A0P9HF72"/>
<gene>
    <name evidence="5" type="ORF">SE17_09850</name>
</gene>
<dbReference type="Pfam" id="PF13432">
    <property type="entry name" value="TPR_16"/>
    <property type="match status" value="1"/>
</dbReference>
<dbReference type="PANTHER" id="PTHR44943">
    <property type="entry name" value="CELLULOSE SYNTHASE OPERON PROTEIN C"/>
    <property type="match status" value="1"/>
</dbReference>
<dbReference type="EMBL" id="LJCR01000267">
    <property type="protein sequence ID" value="KPV53407.1"/>
    <property type="molecule type" value="Genomic_DNA"/>
</dbReference>
<feature type="transmembrane region" description="Helical" evidence="4">
    <location>
        <begin position="240"/>
        <end position="258"/>
    </location>
</feature>
<comment type="caution">
    <text evidence="5">The sequence shown here is derived from an EMBL/GenBank/DDBJ whole genome shotgun (WGS) entry which is preliminary data.</text>
</comment>
<keyword evidence="4" id="KW-0472">Membrane</keyword>
<dbReference type="Pfam" id="PF13414">
    <property type="entry name" value="TPR_11"/>
    <property type="match status" value="1"/>
</dbReference>
<evidence type="ECO:0000256" key="4">
    <source>
        <dbReference type="SAM" id="Phobius"/>
    </source>
</evidence>
<evidence type="ECO:0000313" key="5">
    <source>
        <dbReference type="EMBL" id="KPV53407.1"/>
    </source>
</evidence>
<evidence type="ECO:0000256" key="1">
    <source>
        <dbReference type="ARBA" id="ARBA00022737"/>
    </source>
</evidence>
<sequence length="433" mass="49372">MIDINTARERVMEQERLRPSPRQFSALWESGQSWRHAFEELVGAERARDTLFEQLVEAAQGFEARRDRLQQWLGGLKESLTWYGQLRNLLGKHQQKWNVDEQGRSLAPNDLFNHQALLDIRIISCQVRLTLIELEYLEYRRRADGGLAETDWRRIFSDLQQALREQATTYRQWYSQDMPEQFYAERLRWCERLSRIQRETFGLWVEHRNVDITNLRADMSALEHLMSAWRPAPIGGGSPLPVLLGVGVVIAVFIAFASSSGPSNNGVDLTPAPERAQVSATRVQAAALPAVDPQTLNADRQTLNEEGKQLLKQGQCEEAIQHFQAAFDANPSTHEAYEPLDNMAFCLYELGRVDEAIAKWQQALAIEPNSPDANAGLGMALYASGRREEGIAYYRTAIQLKADYANEDWLRTAALWSDRAINDSRELRTVTMP</sequence>
<evidence type="ECO:0000256" key="3">
    <source>
        <dbReference type="PROSITE-ProRule" id="PRU00339"/>
    </source>
</evidence>
<dbReference type="SMART" id="SM00028">
    <property type="entry name" value="TPR"/>
    <property type="match status" value="3"/>
</dbReference>
<accession>A0A0P9HF72</accession>
<keyword evidence="1" id="KW-0677">Repeat</keyword>
<proteinExistence type="predicted"/>
<name>A0A0P9HF72_9CHLR</name>
<keyword evidence="6" id="KW-1185">Reference proteome</keyword>
<feature type="repeat" description="TPR" evidence="3">
    <location>
        <begin position="300"/>
        <end position="333"/>
    </location>
</feature>
<evidence type="ECO:0000313" key="6">
    <source>
        <dbReference type="Proteomes" id="UP000050509"/>
    </source>
</evidence>
<dbReference type="InterPro" id="IPR019734">
    <property type="entry name" value="TPR_rpt"/>
</dbReference>
<organism evidence="5 6">
    <name type="scientific">Kouleothrix aurantiaca</name>
    <dbReference type="NCBI Taxonomy" id="186479"/>
    <lineage>
        <taxon>Bacteria</taxon>
        <taxon>Bacillati</taxon>
        <taxon>Chloroflexota</taxon>
        <taxon>Chloroflexia</taxon>
        <taxon>Chloroflexales</taxon>
        <taxon>Roseiflexineae</taxon>
        <taxon>Roseiflexaceae</taxon>
        <taxon>Kouleothrix</taxon>
    </lineage>
</organism>